<gene>
    <name evidence="12" type="ORF">AALO17_01300</name>
</gene>
<sequence>MWTYKILLFLASLGSVFIISVSTGSDHIELSGRLPVQYNKGGHIMKYSQNGLPYHIGVSAEDIGRYVLLPGDPKRVKKIASHLDSARKVGDSREYETWTGMLDGEPVTVMSTGIGGPSAAIALEELSDLGAHTFIRVGTCGGIQPEVKSGDLVIATAAVRQDGTSREYAPLAWPATADFDVMSALHQAAPRAHLGVVQTKDSFYGQHDPDRMPVAGRLNGEWEAWKRLGVLGSEMECAALFTVAAYRKVRCGAVLLVMANQEREKTGLANPVVRDTEQAIEAAIRGMRMLLVRDREAAGLQETDRD</sequence>
<dbReference type="GO" id="GO:0004850">
    <property type="term" value="F:uridine phosphorylase activity"/>
    <property type="evidence" value="ECO:0007669"/>
    <property type="project" value="UniProtKB-EC"/>
</dbReference>
<accession>A0A140DRI7</accession>
<dbReference type="SUPFAM" id="SSF53167">
    <property type="entry name" value="Purine and uridine phosphorylases"/>
    <property type="match status" value="1"/>
</dbReference>
<evidence type="ECO:0000256" key="1">
    <source>
        <dbReference type="ARBA" id="ARBA00004496"/>
    </source>
</evidence>
<dbReference type="GO" id="GO:0009166">
    <property type="term" value="P:nucleotide catabolic process"/>
    <property type="evidence" value="ECO:0007669"/>
    <property type="project" value="InterPro"/>
</dbReference>
<organism evidence="12 13">
    <name type="scientific">Faecalibaculum rodentium</name>
    <dbReference type="NCBI Taxonomy" id="1702221"/>
    <lineage>
        <taxon>Bacteria</taxon>
        <taxon>Bacillati</taxon>
        <taxon>Bacillota</taxon>
        <taxon>Erysipelotrichia</taxon>
        <taxon>Erysipelotrichales</taxon>
        <taxon>Erysipelotrichaceae</taxon>
        <taxon>Faecalibaculum</taxon>
    </lineage>
</organism>
<evidence type="ECO:0000313" key="12">
    <source>
        <dbReference type="EMBL" id="AMK53264.1"/>
    </source>
</evidence>
<name>A0A140DRI7_9FIRM</name>
<proteinExistence type="inferred from homology"/>
<evidence type="ECO:0000256" key="7">
    <source>
        <dbReference type="ARBA" id="ARBA00022676"/>
    </source>
</evidence>
<comment type="function">
    <text evidence="10">Catalyzes the reversible phosphorylytic cleavage of uridine to uracil and ribose-1-phosphate.</text>
</comment>
<dbReference type="KEGG" id="fro:AALO17_01300"/>
<dbReference type="NCBIfam" id="TIGR01718">
    <property type="entry name" value="Uridine-psphlse"/>
    <property type="match status" value="1"/>
</dbReference>
<dbReference type="Pfam" id="PF01048">
    <property type="entry name" value="PNP_UDP_1"/>
    <property type="match status" value="1"/>
</dbReference>
<evidence type="ECO:0000256" key="8">
    <source>
        <dbReference type="ARBA" id="ARBA00022679"/>
    </source>
</evidence>
<dbReference type="Proteomes" id="UP000069771">
    <property type="component" value="Chromosome"/>
</dbReference>
<dbReference type="PANTHER" id="PTHR43691">
    <property type="entry name" value="URIDINE PHOSPHORYLASE"/>
    <property type="match status" value="1"/>
</dbReference>
<evidence type="ECO:0000256" key="2">
    <source>
        <dbReference type="ARBA" id="ARBA00004825"/>
    </source>
</evidence>
<dbReference type="PATRIC" id="fig|1702221.3.peg.121"/>
<evidence type="ECO:0000256" key="6">
    <source>
        <dbReference type="ARBA" id="ARBA00022490"/>
    </source>
</evidence>
<dbReference type="Gene3D" id="3.40.50.1580">
    <property type="entry name" value="Nucleoside phosphorylase domain"/>
    <property type="match status" value="1"/>
</dbReference>
<dbReference type="UniPathway" id="UPA00574">
    <property type="reaction ID" value="UER00633"/>
</dbReference>
<dbReference type="InterPro" id="IPR018016">
    <property type="entry name" value="Nucleoside_phosphorylase_CS"/>
</dbReference>
<keyword evidence="13" id="KW-1185">Reference proteome</keyword>
<dbReference type="PANTHER" id="PTHR43691:SF11">
    <property type="entry name" value="FI09636P-RELATED"/>
    <property type="match status" value="1"/>
</dbReference>
<evidence type="ECO:0000256" key="3">
    <source>
        <dbReference type="ARBA" id="ARBA00010456"/>
    </source>
</evidence>
<dbReference type="GO" id="GO:0005829">
    <property type="term" value="C:cytosol"/>
    <property type="evidence" value="ECO:0007669"/>
    <property type="project" value="TreeGrafter"/>
</dbReference>
<dbReference type="GO" id="GO:0009164">
    <property type="term" value="P:nucleoside catabolic process"/>
    <property type="evidence" value="ECO:0007669"/>
    <property type="project" value="UniProtKB-ARBA"/>
</dbReference>
<dbReference type="STRING" id="1702221.AALO17_01300"/>
<dbReference type="InterPro" id="IPR035994">
    <property type="entry name" value="Nucleoside_phosphorylase_sf"/>
</dbReference>
<dbReference type="AlphaFoldDB" id="A0A140DRI7"/>
<dbReference type="PROSITE" id="PS01232">
    <property type="entry name" value="PNP_UDP_1"/>
    <property type="match status" value="1"/>
</dbReference>
<dbReference type="CDD" id="cd17767">
    <property type="entry name" value="UP_EcUdp-like"/>
    <property type="match status" value="1"/>
</dbReference>
<evidence type="ECO:0000256" key="4">
    <source>
        <dbReference type="ARBA" id="ARBA00011888"/>
    </source>
</evidence>
<keyword evidence="8 10" id="KW-0808">Transferase</keyword>
<dbReference type="EC" id="2.4.2.3" evidence="4 10"/>
<dbReference type="InterPro" id="IPR000845">
    <property type="entry name" value="Nucleoside_phosphorylase_d"/>
</dbReference>
<dbReference type="InterPro" id="IPR010058">
    <property type="entry name" value="Uridine_phosphorylase"/>
</dbReference>
<evidence type="ECO:0000256" key="10">
    <source>
        <dbReference type="RuleBase" id="RU361131"/>
    </source>
</evidence>
<evidence type="ECO:0000256" key="5">
    <source>
        <dbReference type="ARBA" id="ARBA00021980"/>
    </source>
</evidence>
<feature type="domain" description="Nucleoside phosphorylase" evidence="11">
    <location>
        <begin position="65"/>
        <end position="283"/>
    </location>
</feature>
<keyword evidence="7 10" id="KW-0328">Glycosyltransferase</keyword>
<evidence type="ECO:0000256" key="9">
    <source>
        <dbReference type="ARBA" id="ARBA00048447"/>
    </source>
</evidence>
<evidence type="ECO:0000259" key="11">
    <source>
        <dbReference type="Pfam" id="PF01048"/>
    </source>
</evidence>
<dbReference type="GO" id="GO:0044206">
    <property type="term" value="P:UMP salvage"/>
    <property type="evidence" value="ECO:0007669"/>
    <property type="project" value="UniProtKB-UniPathway"/>
</dbReference>
<dbReference type="EMBL" id="CP011391">
    <property type="protein sequence ID" value="AMK53264.1"/>
    <property type="molecule type" value="Genomic_DNA"/>
</dbReference>
<comment type="catalytic activity">
    <reaction evidence="9 10">
        <text>uridine + phosphate = alpha-D-ribose 1-phosphate + uracil</text>
        <dbReference type="Rhea" id="RHEA:24388"/>
        <dbReference type="ChEBI" id="CHEBI:16704"/>
        <dbReference type="ChEBI" id="CHEBI:17568"/>
        <dbReference type="ChEBI" id="CHEBI:43474"/>
        <dbReference type="ChEBI" id="CHEBI:57720"/>
        <dbReference type="EC" id="2.4.2.3"/>
    </reaction>
</comment>
<comment type="subcellular location">
    <subcellularLocation>
        <location evidence="1">Cytoplasm</location>
    </subcellularLocation>
</comment>
<comment type="pathway">
    <text evidence="2 10">Pyrimidine metabolism; UMP biosynthesis via salvage pathway; uracil from uridine (phosphorylase route): step 1/1.</text>
</comment>
<protein>
    <recommendedName>
        <fullName evidence="5 10">Uridine phosphorylase</fullName>
        <ecNumber evidence="4 10">2.4.2.3</ecNumber>
    </recommendedName>
</protein>
<reference evidence="12 13" key="1">
    <citation type="journal article" date="2016" name="Gut Pathog.">
        <title>Whole genome sequencing of "Faecalibaculum rodentium" ALO17, isolated from C57BL/6J laboratory mouse feces.</title>
        <authorList>
            <person name="Lim S."/>
            <person name="Chang D.H."/>
            <person name="Ahn S."/>
            <person name="Kim B.C."/>
        </authorList>
    </citation>
    <scope>NUCLEOTIDE SEQUENCE [LARGE SCALE GENOMIC DNA]</scope>
    <source>
        <strain evidence="12 13">Alo17</strain>
    </source>
</reference>
<comment type="similarity">
    <text evidence="3 10">Belongs to the PNP/UDP phosphorylase family.</text>
</comment>
<evidence type="ECO:0000313" key="13">
    <source>
        <dbReference type="Proteomes" id="UP000069771"/>
    </source>
</evidence>
<keyword evidence="6" id="KW-0963">Cytoplasm</keyword>